<keyword evidence="8" id="KW-1185">Reference proteome</keyword>
<dbReference type="InterPro" id="IPR011010">
    <property type="entry name" value="DNA_brk_join_enz"/>
</dbReference>
<name>A0ABU4XTR2_9HYPH</name>
<protein>
    <submittedName>
        <fullName evidence="7">Site-specific integrase</fullName>
    </submittedName>
</protein>
<dbReference type="EMBL" id="JAVIIW010000001">
    <property type="protein sequence ID" value="MDX8477007.1"/>
    <property type="molecule type" value="Genomic_DNA"/>
</dbReference>
<dbReference type="PANTHER" id="PTHR34605:SF3">
    <property type="entry name" value="P CELL-TYPE AGGLUTINATION PROTEIN MAP4-LIKE-RELATED"/>
    <property type="match status" value="1"/>
</dbReference>
<gene>
    <name evidence="7" type="ORF">RFN28_00790</name>
</gene>
<accession>A0ABU4XTR2</accession>
<dbReference type="Proteomes" id="UP001287059">
    <property type="component" value="Unassembled WGS sequence"/>
</dbReference>
<dbReference type="PROSITE" id="PS51900">
    <property type="entry name" value="CB"/>
    <property type="match status" value="1"/>
</dbReference>
<dbReference type="SUPFAM" id="SSF47823">
    <property type="entry name" value="lambda integrase-like, N-terminal domain"/>
    <property type="match status" value="1"/>
</dbReference>
<dbReference type="RefSeq" id="WP_320285454.1">
    <property type="nucleotide sequence ID" value="NZ_JAVIIW010000001.1"/>
</dbReference>
<proteinExistence type="predicted"/>
<dbReference type="PROSITE" id="PS51898">
    <property type="entry name" value="TYR_RECOMBINASE"/>
    <property type="match status" value="1"/>
</dbReference>
<dbReference type="PANTHER" id="PTHR34605">
    <property type="entry name" value="PHAGE_INTEGRASE DOMAIN-CONTAINING PROTEIN"/>
    <property type="match status" value="1"/>
</dbReference>
<dbReference type="Gene3D" id="1.10.150.130">
    <property type="match status" value="1"/>
</dbReference>
<keyword evidence="1" id="KW-0229">DNA integration</keyword>
<feature type="domain" description="Core-binding (CB)" evidence="6">
    <location>
        <begin position="10"/>
        <end position="96"/>
    </location>
</feature>
<dbReference type="InterPro" id="IPR013762">
    <property type="entry name" value="Integrase-like_cat_sf"/>
</dbReference>
<feature type="domain" description="Tyr recombinase" evidence="5">
    <location>
        <begin position="122"/>
        <end position="317"/>
    </location>
</feature>
<dbReference type="CDD" id="cd00799">
    <property type="entry name" value="INT_Cre_C"/>
    <property type="match status" value="1"/>
</dbReference>
<evidence type="ECO:0000256" key="1">
    <source>
        <dbReference type="ARBA" id="ARBA00022908"/>
    </source>
</evidence>
<dbReference type="Gene3D" id="1.10.443.10">
    <property type="entry name" value="Intergrase catalytic core"/>
    <property type="match status" value="1"/>
</dbReference>
<dbReference type="InterPro" id="IPR044068">
    <property type="entry name" value="CB"/>
</dbReference>
<evidence type="ECO:0000256" key="2">
    <source>
        <dbReference type="ARBA" id="ARBA00023125"/>
    </source>
</evidence>
<evidence type="ECO:0000313" key="7">
    <source>
        <dbReference type="EMBL" id="MDX8477007.1"/>
    </source>
</evidence>
<evidence type="ECO:0000259" key="5">
    <source>
        <dbReference type="PROSITE" id="PS51898"/>
    </source>
</evidence>
<evidence type="ECO:0000259" key="6">
    <source>
        <dbReference type="PROSITE" id="PS51900"/>
    </source>
</evidence>
<dbReference type="InterPro" id="IPR052925">
    <property type="entry name" value="Phage_Integrase-like_Recomb"/>
</dbReference>
<comment type="caution">
    <text evidence="7">The sequence shown here is derived from an EMBL/GenBank/DDBJ whole genome shotgun (WGS) entry which is preliminary data.</text>
</comment>
<reference evidence="7 8" key="1">
    <citation type="submission" date="2023-08" db="EMBL/GenBank/DDBJ databases">
        <title>Implementing the SeqCode for naming new Mesorhizobium species isolated from Vachellia karroo root nodules.</title>
        <authorList>
            <person name="Van Lill M."/>
        </authorList>
    </citation>
    <scope>NUCLEOTIDE SEQUENCE [LARGE SCALE GENOMIC DNA]</scope>
    <source>
        <strain evidence="7 8">VK24D</strain>
    </source>
</reference>
<keyword evidence="3" id="KW-0233">DNA recombination</keyword>
<evidence type="ECO:0000313" key="8">
    <source>
        <dbReference type="Proteomes" id="UP001287059"/>
    </source>
</evidence>
<keyword evidence="2 4" id="KW-0238">DNA-binding</keyword>
<sequence>MSAERNADITTMIPTGQRMLKSVLPAEVQRLVSASLSEGTKRGYQNDIAHFEKWGGSVPASPETVAAYLADLSATYKTATIVRRVTALSKAHDAIGAPNSTKSEIVRATMRGIKRTLGTATKEAKPTLREDLFQMLERMGDGPKDIRDKALLLLGFAGAFRRSELIGLDIADIEHVRQGIVVTLRRSKTDQIGAGRKIGIPFGRSRWCPVKHLTEWLEHAKIEAGPIFRAINRHGHIANQRLSGEAVCIIVKQRAEAAGFGPSGYSGHSLRAGLATSAAMAGASAWKIRAQTGHASDAMLTRYIRDGDMFTSNAAGAVL</sequence>
<dbReference type="InterPro" id="IPR002104">
    <property type="entry name" value="Integrase_catalytic"/>
</dbReference>
<dbReference type="Pfam" id="PF00589">
    <property type="entry name" value="Phage_integrase"/>
    <property type="match status" value="1"/>
</dbReference>
<evidence type="ECO:0000256" key="4">
    <source>
        <dbReference type="PROSITE-ProRule" id="PRU01248"/>
    </source>
</evidence>
<organism evidence="7 8">
    <name type="scientific">Mesorhizobium album</name>
    <dbReference type="NCBI Taxonomy" id="3072314"/>
    <lineage>
        <taxon>Bacteria</taxon>
        <taxon>Pseudomonadati</taxon>
        <taxon>Pseudomonadota</taxon>
        <taxon>Alphaproteobacteria</taxon>
        <taxon>Hyphomicrobiales</taxon>
        <taxon>Phyllobacteriaceae</taxon>
        <taxon>Mesorhizobium</taxon>
    </lineage>
</organism>
<dbReference type="SUPFAM" id="SSF56349">
    <property type="entry name" value="DNA breaking-rejoining enzymes"/>
    <property type="match status" value="1"/>
</dbReference>
<dbReference type="InterPro" id="IPR010998">
    <property type="entry name" value="Integrase_recombinase_N"/>
</dbReference>
<evidence type="ECO:0000256" key="3">
    <source>
        <dbReference type="ARBA" id="ARBA00023172"/>
    </source>
</evidence>